<organism evidence="1 2">
    <name type="scientific">Holotrichia oblita</name>
    <name type="common">Chafer beetle</name>
    <dbReference type="NCBI Taxonomy" id="644536"/>
    <lineage>
        <taxon>Eukaryota</taxon>
        <taxon>Metazoa</taxon>
        <taxon>Ecdysozoa</taxon>
        <taxon>Arthropoda</taxon>
        <taxon>Hexapoda</taxon>
        <taxon>Insecta</taxon>
        <taxon>Pterygota</taxon>
        <taxon>Neoptera</taxon>
        <taxon>Endopterygota</taxon>
        <taxon>Coleoptera</taxon>
        <taxon>Polyphaga</taxon>
        <taxon>Scarabaeiformia</taxon>
        <taxon>Scarabaeidae</taxon>
        <taxon>Melolonthinae</taxon>
        <taxon>Holotrichia</taxon>
    </lineage>
</organism>
<keyword evidence="2" id="KW-1185">Reference proteome</keyword>
<comment type="caution">
    <text evidence="1">The sequence shown here is derived from an EMBL/GenBank/DDBJ whole genome shotgun (WGS) entry which is preliminary data.</text>
</comment>
<evidence type="ECO:0000313" key="2">
    <source>
        <dbReference type="Proteomes" id="UP001056778"/>
    </source>
</evidence>
<evidence type="ECO:0000313" key="1">
    <source>
        <dbReference type="EMBL" id="KAI4458413.1"/>
    </source>
</evidence>
<protein>
    <submittedName>
        <fullName evidence="1">Angiotensin-converting enzyme</fullName>
    </submittedName>
</protein>
<reference evidence="1" key="1">
    <citation type="submission" date="2022-04" db="EMBL/GenBank/DDBJ databases">
        <title>Chromosome-scale genome assembly of Holotrichia oblita Faldermann.</title>
        <authorList>
            <person name="Rongchong L."/>
        </authorList>
    </citation>
    <scope>NUCLEOTIDE SEQUENCE</scope>
    <source>
        <strain evidence="1">81SQS9</strain>
    </source>
</reference>
<dbReference type="Proteomes" id="UP001056778">
    <property type="component" value="Chromosome 7"/>
</dbReference>
<sequence>MDLLHRETIQKVKSPVARTEDDFDPGAKFHVAADYQYISYFVAHILEFQFFKALCIAAGEYGEGSDKALHECDYYNSAEAGDLLRAGLSLGASRHWEDVLEIMTGSREMSADALLEYFNPLYEFLHDANDQEITQEELEDYFYVDYQFAAVRELGAARKVDWQFDLNMGTTNVAKLESVLETAVFRRYWRTFFEGIEYTQPDILQQLEEVNNLGDAALSNDTLSELTDYLIDWKLRYSGIRVCPFQNSNCVVQQQGLDEEEIQRNMASSENLAEMLYYWTYWRDFSGLLVNKDNYGRYISLANEAAAANSMYRSLWGESWWGLTEVMRPYPNNDNINFNAILSDISIPDIAELVDTFFKSMELEGTAAGADALNYFSKPSAESVCEPTAIDIYGQYHRVKICSTNTRANFKTVHNMLSHVQSFMLYKDQPVVFRNAPTPALYDAVGGAIALSAITPQHLRALELIEEFDESENSDLNLLMDTALETLPLLPFALVVDNWRWDVFDSLQQSSWNSRKEFQKVKAPVTIAESDFDAISKYHVLADEQYINKFVSTILQFQIYKELCIKAEKYNPTTKNPPLHRCSFFGSSAAGAVLKDALSRGSSEDWVEILKTLTGETEVNASAMLEYFEPLHEYFVEISGGMTSSGLKSFLEGEYAEKAQEVYNAQVQAGWNYATNVNEETAQQQIEATLATAIFDKENWENVFGKLRENNFVAEVLQRQVKFLRVLGDAALDEENLSELKSAVSSMSSIYNTAKVCPYVKQQCDLDTEGLALNPGIEERISASEDVDELLYFWTAWRSASGANMKEHFDTYVRLSNEAAVANGFTDKGEMWRNRFESSTFIEDLDRLWKKVEPLYNELHTYVRRKLRAKYGSALDLSYDLIPAHVLGNMWAQSWVNIASLVKPYPEVSSADITAAMIEKGYDVEKMFEVADEFYTSLGLESCAMSFGNGSMIVRPEGKEVNCHASAWDFRDGETFR</sequence>
<proteinExistence type="predicted"/>
<dbReference type="EMBL" id="CM043021">
    <property type="protein sequence ID" value="KAI4458413.1"/>
    <property type="molecule type" value="Genomic_DNA"/>
</dbReference>
<name>A0ACB9SSX4_HOLOL</name>
<accession>A0ACB9SSX4</accession>
<gene>
    <name evidence="1" type="ORF">MML48_7g00006425</name>
</gene>